<dbReference type="GO" id="GO:0015074">
    <property type="term" value="P:DNA integration"/>
    <property type="evidence" value="ECO:0007669"/>
    <property type="project" value="InterPro"/>
</dbReference>
<organism evidence="5">
    <name type="scientific">marine sediment metagenome</name>
    <dbReference type="NCBI Taxonomy" id="412755"/>
    <lineage>
        <taxon>unclassified sequences</taxon>
        <taxon>metagenomes</taxon>
        <taxon>ecological metagenomes</taxon>
    </lineage>
</organism>
<evidence type="ECO:0000313" key="5">
    <source>
        <dbReference type="EMBL" id="GAI85847.1"/>
    </source>
</evidence>
<accession>X1RYI7</accession>
<protein>
    <recommendedName>
        <fullName evidence="6">Tyr recombinase domain-containing protein</fullName>
    </recommendedName>
</protein>
<dbReference type="InterPro" id="IPR044068">
    <property type="entry name" value="CB"/>
</dbReference>
<dbReference type="Gene3D" id="1.10.443.10">
    <property type="entry name" value="Intergrase catalytic core"/>
    <property type="match status" value="1"/>
</dbReference>
<evidence type="ECO:0000256" key="1">
    <source>
        <dbReference type="ARBA" id="ARBA00023125"/>
    </source>
</evidence>
<dbReference type="InterPro" id="IPR013762">
    <property type="entry name" value="Integrase-like_cat_sf"/>
</dbReference>
<comment type="caution">
    <text evidence="5">The sequence shown here is derived from an EMBL/GenBank/DDBJ whole genome shotgun (WGS) entry which is preliminary data.</text>
</comment>
<dbReference type="GO" id="GO:0003677">
    <property type="term" value="F:DNA binding"/>
    <property type="evidence" value="ECO:0007669"/>
    <property type="project" value="UniProtKB-KW"/>
</dbReference>
<dbReference type="GO" id="GO:0006310">
    <property type="term" value="P:DNA recombination"/>
    <property type="evidence" value="ECO:0007669"/>
    <property type="project" value="UniProtKB-KW"/>
</dbReference>
<dbReference type="InterPro" id="IPR011010">
    <property type="entry name" value="DNA_brk_join_enz"/>
</dbReference>
<dbReference type="PANTHER" id="PTHR30349">
    <property type="entry name" value="PHAGE INTEGRASE-RELATED"/>
    <property type="match status" value="1"/>
</dbReference>
<dbReference type="InterPro" id="IPR050090">
    <property type="entry name" value="Tyrosine_recombinase_XerCD"/>
</dbReference>
<dbReference type="Pfam" id="PF00589">
    <property type="entry name" value="Phage_integrase"/>
    <property type="match status" value="1"/>
</dbReference>
<dbReference type="PROSITE" id="PS51898">
    <property type="entry name" value="TYR_RECOMBINASE"/>
    <property type="match status" value="1"/>
</dbReference>
<dbReference type="InterPro" id="IPR002104">
    <property type="entry name" value="Integrase_catalytic"/>
</dbReference>
<dbReference type="Gene3D" id="1.10.150.130">
    <property type="match status" value="1"/>
</dbReference>
<dbReference type="EMBL" id="BARW01007225">
    <property type="protein sequence ID" value="GAI85847.1"/>
    <property type="molecule type" value="Genomic_DNA"/>
</dbReference>
<keyword evidence="1" id="KW-0238">DNA-binding</keyword>
<name>X1RYI7_9ZZZZ</name>
<dbReference type="PROSITE" id="PS51900">
    <property type="entry name" value="CB"/>
    <property type="match status" value="1"/>
</dbReference>
<feature type="domain" description="Core-binding (CB)" evidence="4">
    <location>
        <begin position="1"/>
        <end position="77"/>
    </location>
</feature>
<sequence>MKTQFAIQAFLQNRHARNLKPKTIQWYKAQLNRFSQFCPELPTEPGPIEEFLVRLPGTPETRHAYYRSLKVLYRFIRKRYRLANPIELIDPPCCPKKVMPTLEAQEIMRLLNSVTDLRDRTLLTLLVDTGARVSEVTSLRRQDIKADSIQVTGKTGQREIPISDETRRLLLALIAIDGKSELVFPGSGGKPYSRHSVYRLIRKLMKQADIQGPKLGPSRLRHAFGKGYLVNGGDIRSL</sequence>
<gene>
    <name evidence="5" type="ORF">S12H4_15089</name>
</gene>
<evidence type="ECO:0000259" key="4">
    <source>
        <dbReference type="PROSITE" id="PS51900"/>
    </source>
</evidence>
<feature type="domain" description="Tyr recombinase" evidence="3">
    <location>
        <begin position="97"/>
        <end position="238"/>
    </location>
</feature>
<evidence type="ECO:0000256" key="2">
    <source>
        <dbReference type="ARBA" id="ARBA00023172"/>
    </source>
</evidence>
<dbReference type="AlphaFoldDB" id="X1RYI7"/>
<evidence type="ECO:0008006" key="6">
    <source>
        <dbReference type="Google" id="ProtNLM"/>
    </source>
</evidence>
<reference evidence="5" key="1">
    <citation type="journal article" date="2014" name="Front. Microbiol.">
        <title>High frequency of phylogenetically diverse reductive dehalogenase-homologous genes in deep subseafloor sedimentary metagenomes.</title>
        <authorList>
            <person name="Kawai M."/>
            <person name="Futagami T."/>
            <person name="Toyoda A."/>
            <person name="Takaki Y."/>
            <person name="Nishi S."/>
            <person name="Hori S."/>
            <person name="Arai W."/>
            <person name="Tsubouchi T."/>
            <person name="Morono Y."/>
            <person name="Uchiyama I."/>
            <person name="Ito T."/>
            <person name="Fujiyama A."/>
            <person name="Inagaki F."/>
            <person name="Takami H."/>
        </authorList>
    </citation>
    <scope>NUCLEOTIDE SEQUENCE</scope>
    <source>
        <strain evidence="5">Expedition CK06-06</strain>
    </source>
</reference>
<keyword evidence="2" id="KW-0233">DNA recombination</keyword>
<evidence type="ECO:0000259" key="3">
    <source>
        <dbReference type="PROSITE" id="PS51898"/>
    </source>
</evidence>
<dbReference type="SUPFAM" id="SSF56349">
    <property type="entry name" value="DNA breaking-rejoining enzymes"/>
    <property type="match status" value="1"/>
</dbReference>
<dbReference type="InterPro" id="IPR010998">
    <property type="entry name" value="Integrase_recombinase_N"/>
</dbReference>
<feature type="non-terminal residue" evidence="5">
    <location>
        <position position="238"/>
    </location>
</feature>
<proteinExistence type="predicted"/>